<keyword evidence="1" id="KW-0812">Transmembrane</keyword>
<keyword evidence="3" id="KW-1185">Reference proteome</keyword>
<accession>A0ABD1DBZ8</accession>
<dbReference type="PANTHER" id="PTHR11161">
    <property type="entry name" value="O-ACYLTRANSFERASE"/>
    <property type="match status" value="1"/>
</dbReference>
<evidence type="ECO:0000313" key="3">
    <source>
        <dbReference type="Proteomes" id="UP001562425"/>
    </source>
</evidence>
<keyword evidence="1" id="KW-0472">Membrane</keyword>
<name>A0ABD1DBZ8_CULPP</name>
<feature type="transmembrane region" description="Helical" evidence="1">
    <location>
        <begin position="32"/>
        <end position="53"/>
    </location>
</feature>
<evidence type="ECO:0000313" key="2">
    <source>
        <dbReference type="EMBL" id="KAL1397197.1"/>
    </source>
</evidence>
<dbReference type="EMBL" id="JBEHCU010006399">
    <property type="protein sequence ID" value="KAL1397197.1"/>
    <property type="molecule type" value="Genomic_DNA"/>
</dbReference>
<organism evidence="2 3">
    <name type="scientific">Culex pipiens pipiens</name>
    <name type="common">Northern house mosquito</name>
    <dbReference type="NCBI Taxonomy" id="38569"/>
    <lineage>
        <taxon>Eukaryota</taxon>
        <taxon>Metazoa</taxon>
        <taxon>Ecdysozoa</taxon>
        <taxon>Arthropoda</taxon>
        <taxon>Hexapoda</taxon>
        <taxon>Insecta</taxon>
        <taxon>Pterygota</taxon>
        <taxon>Neoptera</taxon>
        <taxon>Endopterygota</taxon>
        <taxon>Diptera</taxon>
        <taxon>Nematocera</taxon>
        <taxon>Culicoidea</taxon>
        <taxon>Culicidae</taxon>
        <taxon>Culicinae</taxon>
        <taxon>Culicini</taxon>
        <taxon>Culex</taxon>
        <taxon>Culex</taxon>
    </lineage>
</organism>
<proteinExistence type="predicted"/>
<protein>
    <submittedName>
        <fullName evidence="2">Uncharacterized protein</fullName>
    </submittedName>
</protein>
<dbReference type="AlphaFoldDB" id="A0ABD1DBZ8"/>
<comment type="caution">
    <text evidence="2">The sequence shown here is derived from an EMBL/GenBank/DDBJ whole genome shotgun (WGS) entry which is preliminary data.</text>
</comment>
<dbReference type="InterPro" id="IPR052728">
    <property type="entry name" value="O2_lipid_transport_reg"/>
</dbReference>
<feature type="transmembrane region" description="Helical" evidence="1">
    <location>
        <begin position="79"/>
        <end position="96"/>
    </location>
</feature>
<reference evidence="2 3" key="1">
    <citation type="submission" date="2024-05" db="EMBL/GenBank/DDBJ databases">
        <title>Culex pipiens pipiens assembly and annotation.</title>
        <authorList>
            <person name="Alout H."/>
            <person name="Durand T."/>
        </authorList>
    </citation>
    <scope>NUCLEOTIDE SEQUENCE [LARGE SCALE GENOMIC DNA]</scope>
    <source>
        <strain evidence="2">HA-2024</strain>
        <tissue evidence="2">Whole body</tissue>
    </source>
</reference>
<feature type="transmembrane region" description="Helical" evidence="1">
    <location>
        <begin position="108"/>
        <end position="127"/>
    </location>
</feature>
<keyword evidence="1" id="KW-1133">Transmembrane helix</keyword>
<gene>
    <name evidence="2" type="ORF">pipiens_009940</name>
</gene>
<sequence>MCMLWSWYLADDTQFYIIGAIILIIAVRHFNFAAGVLTIFMVSSWATTAYIAFSNNHMPNADDPFALFDKIYDKPWTRLGPYLVGMCLGWILFKTNCKIKMSKIFDDVILGTSCIIVCAGFSNFTFFRGSCCHYA</sequence>
<dbReference type="Proteomes" id="UP001562425">
    <property type="component" value="Unassembled WGS sequence"/>
</dbReference>
<evidence type="ECO:0000256" key="1">
    <source>
        <dbReference type="SAM" id="Phobius"/>
    </source>
</evidence>
<feature type="transmembrane region" description="Helical" evidence="1">
    <location>
        <begin position="6"/>
        <end position="25"/>
    </location>
</feature>
<dbReference type="PANTHER" id="PTHR11161:SF72">
    <property type="entry name" value="FI21449P1"/>
    <property type="match status" value="1"/>
</dbReference>